<protein>
    <submittedName>
        <fullName evidence="3">DUF3488 domain-containing protein</fullName>
    </submittedName>
</protein>
<keyword evidence="1" id="KW-0812">Transmembrane</keyword>
<keyword evidence="1" id="KW-1133">Transmembrane helix</keyword>
<reference evidence="3" key="1">
    <citation type="submission" date="2020-12" db="EMBL/GenBank/DDBJ databases">
        <title>Geomonas sp. Red875, isolated from river sediment.</title>
        <authorList>
            <person name="Xu Z."/>
            <person name="Zhang Z."/>
            <person name="Masuda Y."/>
            <person name="Itoh H."/>
            <person name="Senoo K."/>
        </authorList>
    </citation>
    <scope>NUCLEOTIDE SEQUENCE</scope>
    <source>
        <strain evidence="3">Red875</strain>
    </source>
</reference>
<dbReference type="SMART" id="SM00460">
    <property type="entry name" value="TGc"/>
    <property type="match status" value="1"/>
</dbReference>
<keyword evidence="4" id="KW-1185">Reference proteome</keyword>
<accession>A0A8J7M184</accession>
<feature type="domain" description="Transglutaminase-like" evidence="2">
    <location>
        <begin position="399"/>
        <end position="470"/>
    </location>
</feature>
<keyword evidence="1" id="KW-0472">Membrane</keyword>
<dbReference type="Gene3D" id="3.10.620.30">
    <property type="match status" value="1"/>
</dbReference>
<evidence type="ECO:0000313" key="3">
    <source>
        <dbReference type="EMBL" id="MBJ6726762.1"/>
    </source>
</evidence>
<gene>
    <name evidence="3" type="ORF">JFN93_18790</name>
</gene>
<feature type="transmembrane region" description="Helical" evidence="1">
    <location>
        <begin position="76"/>
        <end position="95"/>
    </location>
</feature>
<feature type="transmembrane region" description="Helical" evidence="1">
    <location>
        <begin position="125"/>
        <end position="145"/>
    </location>
</feature>
<dbReference type="InterPro" id="IPR052901">
    <property type="entry name" value="Bact_TGase-like"/>
</dbReference>
<dbReference type="Pfam" id="PF11992">
    <property type="entry name" value="TgpA_N"/>
    <property type="match status" value="1"/>
</dbReference>
<dbReference type="PANTHER" id="PTHR42736">
    <property type="entry name" value="PROTEIN-GLUTAMINE GAMMA-GLUTAMYLTRANSFERASE"/>
    <property type="match status" value="1"/>
</dbReference>
<evidence type="ECO:0000313" key="4">
    <source>
        <dbReference type="Proteomes" id="UP000636888"/>
    </source>
</evidence>
<feature type="transmembrane region" description="Helical" evidence="1">
    <location>
        <begin position="532"/>
        <end position="549"/>
    </location>
</feature>
<feature type="transmembrane region" description="Helical" evidence="1">
    <location>
        <begin position="165"/>
        <end position="184"/>
    </location>
</feature>
<dbReference type="SUPFAM" id="SSF54001">
    <property type="entry name" value="Cysteine proteinases"/>
    <property type="match status" value="1"/>
</dbReference>
<feature type="transmembrane region" description="Helical" evidence="1">
    <location>
        <begin position="7"/>
        <end position="24"/>
    </location>
</feature>
<dbReference type="EMBL" id="JAEMHM010000017">
    <property type="protein sequence ID" value="MBJ6726762.1"/>
    <property type="molecule type" value="Genomic_DNA"/>
</dbReference>
<dbReference type="InterPro" id="IPR002931">
    <property type="entry name" value="Transglutaminase-like"/>
</dbReference>
<dbReference type="Proteomes" id="UP000636888">
    <property type="component" value="Unassembled WGS sequence"/>
</dbReference>
<evidence type="ECO:0000259" key="2">
    <source>
        <dbReference type="SMART" id="SM00460"/>
    </source>
</evidence>
<dbReference type="Pfam" id="PF01841">
    <property type="entry name" value="Transglut_core"/>
    <property type="match status" value="1"/>
</dbReference>
<sequence length="630" mass="69879">MVKIKAVVATLAIVIASIGYLPLFPYLDPLARWFFPVALVVGVTLERREKSPGGKILTPLSILLFLYYVSGLSLETVVAVTSNLLVVLLAVRMLGEKSGRNYLQIFGLSLFCLAASSLYNLSALFLVYLLALLLLLAVSLVVLTFQVQEREIMLSRLQLKRVLSVALLMPVASLPLMLFLFFLLPRTPYPLWSFLKGGGARQVGFTDTVRPGATSSVTTPKNVAFRAVCRKLPEDSLYWRGIVLNGYAGDAWVRLAPPEGEDAAVPAGESVEQEIYPEPSATGYLIALNLPRKLVGVRNNASPDQVFTGQVPGNKRVSYRAWSVLSDSLKNVGDLDRSFYLALPRSIPPRLFAEGQVLAARSDDAEGKIAAVRSFFRSRRLSYTTHDLPVGKDALDSFLYVKRHGNCEYFASACALLLRLGGVPARLVGGYHGGIYSDMGGYYLITEDTAHVWVEAFVDGKGWVKIDPSQWSQGFVQNESLGARVRLYADLMGFYWNKAVVTYDLEKQISLVRTAAQKVRGFSAPSVPKREVILVLLAAGGIVAVFFWIRQRPASPEERLVREFLRIAARRDPELNSRKCGVYEASRRLRDPALKEFAAIYGAAVYQDRPLQTDELRRCRDLLKQARQQA</sequence>
<name>A0A8J7M184_9BACT</name>
<organism evidence="3 4">
    <name type="scientific">Geomesophilobacter sediminis</name>
    <dbReference type="NCBI Taxonomy" id="2798584"/>
    <lineage>
        <taxon>Bacteria</taxon>
        <taxon>Pseudomonadati</taxon>
        <taxon>Thermodesulfobacteriota</taxon>
        <taxon>Desulfuromonadia</taxon>
        <taxon>Geobacterales</taxon>
        <taxon>Geobacteraceae</taxon>
        <taxon>Geomesophilobacter</taxon>
    </lineage>
</organism>
<proteinExistence type="predicted"/>
<evidence type="ECO:0000256" key="1">
    <source>
        <dbReference type="SAM" id="Phobius"/>
    </source>
</evidence>
<dbReference type="PANTHER" id="PTHR42736:SF1">
    <property type="entry name" value="PROTEIN-GLUTAMINE GAMMA-GLUTAMYLTRANSFERASE"/>
    <property type="match status" value="1"/>
</dbReference>
<dbReference type="AlphaFoldDB" id="A0A8J7M184"/>
<dbReference type="InterPro" id="IPR038765">
    <property type="entry name" value="Papain-like_cys_pep_sf"/>
</dbReference>
<dbReference type="RefSeq" id="WP_199385675.1">
    <property type="nucleotide sequence ID" value="NZ_JAEMHM010000017.1"/>
</dbReference>
<feature type="transmembrane region" description="Helical" evidence="1">
    <location>
        <begin position="102"/>
        <end position="119"/>
    </location>
</feature>
<dbReference type="InterPro" id="IPR021878">
    <property type="entry name" value="TgpA_N"/>
</dbReference>
<comment type="caution">
    <text evidence="3">The sequence shown here is derived from an EMBL/GenBank/DDBJ whole genome shotgun (WGS) entry which is preliminary data.</text>
</comment>